<dbReference type="GeneID" id="36951635"/>
<feature type="region of interest" description="Disordered" evidence="1">
    <location>
        <begin position="231"/>
        <end position="271"/>
    </location>
</feature>
<feature type="compositionally biased region" description="Basic residues" evidence="1">
    <location>
        <begin position="1"/>
        <end position="19"/>
    </location>
</feature>
<proteinExistence type="predicted"/>
<accession>A0A2U8GI53</accession>
<feature type="compositionally biased region" description="Basic and acidic residues" evidence="1">
    <location>
        <begin position="153"/>
        <end position="177"/>
    </location>
</feature>
<feature type="compositionally biased region" description="Basic residues" evidence="1">
    <location>
        <begin position="137"/>
        <end position="152"/>
    </location>
</feature>
<evidence type="ECO:0000313" key="2">
    <source>
        <dbReference type="EMBL" id="AWI68131.1"/>
    </source>
</evidence>
<feature type="compositionally biased region" description="Basic and acidic residues" evidence="1">
    <location>
        <begin position="257"/>
        <end position="271"/>
    </location>
</feature>
<dbReference type="EMBL" id="MF276977">
    <property type="protein sequence ID" value="AWI68131.1"/>
    <property type="molecule type" value="Genomic_DNA"/>
</dbReference>
<dbReference type="RefSeq" id="YP_009492027.1">
    <property type="nucleotide sequence ID" value="NC_037919.1"/>
</dbReference>
<feature type="compositionally biased region" description="Basic residues" evidence="1">
    <location>
        <begin position="178"/>
        <end position="193"/>
    </location>
</feature>
<feature type="compositionally biased region" description="Low complexity" evidence="1">
    <location>
        <begin position="82"/>
        <end position="92"/>
    </location>
</feature>
<feature type="compositionally biased region" description="Basic and acidic residues" evidence="1">
    <location>
        <begin position="98"/>
        <end position="115"/>
    </location>
</feature>
<dbReference type="EMBL" id="MF276977">
    <property type="protein sequence ID" value="AWI68130.1"/>
    <property type="molecule type" value="Genomic_DNA"/>
</dbReference>
<dbReference type="GeneID" id="36951647"/>
<feature type="compositionally biased region" description="Polar residues" evidence="1">
    <location>
        <begin position="231"/>
        <end position="255"/>
    </location>
</feature>
<dbReference type="AlphaFoldDB" id="A0A2U8GI53"/>
<evidence type="ECO:0000256" key="1">
    <source>
        <dbReference type="SAM" id="MobiDB-lite"/>
    </source>
</evidence>
<organism evidence="2">
    <name type="scientific">Pediastrum angulosum</name>
    <dbReference type="NCBI Taxonomy" id="271408"/>
    <lineage>
        <taxon>Eukaryota</taxon>
        <taxon>Viridiplantae</taxon>
        <taxon>Chlorophyta</taxon>
        <taxon>core chlorophytes</taxon>
        <taxon>Chlorophyceae</taxon>
        <taxon>CS clade</taxon>
        <taxon>Sphaeropleales</taxon>
        <taxon>Hydrodictyaceae</taxon>
        <taxon>Pediastrum</taxon>
    </lineage>
</organism>
<geneLocation type="chloroplast" evidence="2"/>
<name>A0A2U8GI53_9CHLO</name>
<reference evidence="2" key="1">
    <citation type="journal article" date="2018" name="Am. J. Bot.">
        <title>Organellar phylogenomics inform systematics in the green algal family Hydrodictyaceae (Chlorophyceae) and provide clues to the complex evolutionary history of plastid genomes in the green algal tree of life.</title>
        <authorList>
            <person name="McManus H.A."/>
            <person name="Fucikova K."/>
            <person name="Lewis P.O."/>
            <person name="Lewis L.A."/>
            <person name="Karol K.G."/>
        </authorList>
    </citation>
    <scope>NUCLEOTIDE SEQUENCE</scope>
</reference>
<keyword evidence="2" id="KW-0150">Chloroplast</keyword>
<feature type="region of interest" description="Disordered" evidence="1">
    <location>
        <begin position="1"/>
        <end position="22"/>
    </location>
</feature>
<feature type="region of interest" description="Disordered" evidence="1">
    <location>
        <begin position="82"/>
        <end position="196"/>
    </location>
</feature>
<protein>
    <submittedName>
        <fullName evidence="2">Uncharacterized protein</fullName>
    </submittedName>
</protein>
<keyword evidence="2" id="KW-0934">Plastid</keyword>
<sequence length="271" mass="31608">MPSHRLRRSERKNRTRSRLRRSDRMRDRITSVLRFLRFINLPAVRARFRSLRRSRLRVRFFGRAAASRKAILRLLRGAKTARSSLLRSSSATPKKRRSEGIAECEEKLKHRTEAPKKRKSLPFALLRQRRRSEGAKAKPKRWSGKAKERRRSRSDGAAKRRSEGEAEAMERQSEGAKAKPKRWSGKAKERRRSRSDGAAKRKAFLLLFLRLCRRATIFFFFGSADERQSSFSSALPTSDNLRFQTPNSKLQTPNSKLAEEAKERLHREHAN</sequence>
<dbReference type="RefSeq" id="YP_009491978.1">
    <property type="nucleotide sequence ID" value="NC_037919.1"/>
</dbReference>